<dbReference type="InterPro" id="IPR054891">
    <property type="entry name" value="Dhydh_Halo"/>
</dbReference>
<keyword evidence="2" id="KW-0520">NAD</keyword>
<dbReference type="RefSeq" id="WP_049933064.1">
    <property type="nucleotide sequence ID" value="NZ_ATXS01000022.1"/>
</dbReference>
<dbReference type="InterPro" id="IPR006140">
    <property type="entry name" value="D-isomer_DH_NAD-bd"/>
</dbReference>
<protein>
    <submittedName>
        <fullName evidence="4">Hydroxyacid dehydrogenase</fullName>
    </submittedName>
</protein>
<dbReference type="PROSITE" id="PS00671">
    <property type="entry name" value="D_2_HYDROXYACID_DH_3"/>
    <property type="match status" value="1"/>
</dbReference>
<reference evidence="4 5" key="1">
    <citation type="submission" date="2017-04" db="EMBL/GenBank/DDBJ databases">
        <title>MLSA of the genus Halorubrum.</title>
        <authorList>
            <person name="De La Haba R."/>
            <person name="Sanchez-Porro C."/>
            <person name="Infante-Dominguez C."/>
            <person name="Ventosa A."/>
        </authorList>
    </citation>
    <scope>NUCLEOTIDE SEQUENCE [LARGE SCALE GENOMIC DNA]</scope>
    <source>
        <strain evidence="4 5">DSM 17463</strain>
    </source>
</reference>
<dbReference type="CDD" id="cd05300">
    <property type="entry name" value="2-Hacid_dh_1"/>
    <property type="match status" value="1"/>
</dbReference>
<organism evidence="4 5">
    <name type="scientific">Halorubrum ezzemoulense DSM 17463</name>
    <dbReference type="NCBI Taxonomy" id="1121945"/>
    <lineage>
        <taxon>Archaea</taxon>
        <taxon>Methanobacteriati</taxon>
        <taxon>Methanobacteriota</taxon>
        <taxon>Stenosarchaea group</taxon>
        <taxon>Halobacteria</taxon>
        <taxon>Halobacteriales</taxon>
        <taxon>Haloferacaceae</taxon>
        <taxon>Halorubrum</taxon>
    </lineage>
</organism>
<gene>
    <name evidence="4" type="ORF">B9H04_16435</name>
</gene>
<dbReference type="Pfam" id="PF02826">
    <property type="entry name" value="2-Hacid_dh_C"/>
    <property type="match status" value="1"/>
</dbReference>
<accession>A0A1X4G8D5</accession>
<dbReference type="GO" id="GO:0051287">
    <property type="term" value="F:NAD binding"/>
    <property type="evidence" value="ECO:0007669"/>
    <property type="project" value="InterPro"/>
</dbReference>
<name>A0A1X4G8D5_HALEZ</name>
<dbReference type="Gene3D" id="3.40.50.720">
    <property type="entry name" value="NAD(P)-binding Rossmann-like Domain"/>
    <property type="match status" value="2"/>
</dbReference>
<evidence type="ECO:0000256" key="2">
    <source>
        <dbReference type="ARBA" id="ARBA00023027"/>
    </source>
</evidence>
<dbReference type="Proteomes" id="UP000193587">
    <property type="component" value="Unassembled WGS sequence"/>
</dbReference>
<comment type="caution">
    <text evidence="4">The sequence shown here is derived from an EMBL/GenBank/DDBJ whole genome shotgun (WGS) entry which is preliminary data.</text>
</comment>
<evidence type="ECO:0000256" key="1">
    <source>
        <dbReference type="ARBA" id="ARBA00023002"/>
    </source>
</evidence>
<dbReference type="InterPro" id="IPR029753">
    <property type="entry name" value="D-isomer_DH_CS"/>
</dbReference>
<dbReference type="SUPFAM" id="SSF51735">
    <property type="entry name" value="NAD(P)-binding Rossmann-fold domains"/>
    <property type="match status" value="1"/>
</dbReference>
<feature type="domain" description="D-isomer specific 2-hydroxyacid dehydrogenase NAD-binding" evidence="3">
    <location>
        <begin position="105"/>
        <end position="280"/>
    </location>
</feature>
<dbReference type="AlphaFoldDB" id="A0A1X4G8D5"/>
<dbReference type="STRING" id="1121945.GCA_000421805_03013"/>
<sequence length="312" mass="34585">MSDTEPLERLCVHESIDEKVPIESFADALHDLRVPVEIVGDDASFDETDVVASYRPRDGFLDAGWVHCIRAGYDEFDTQAYEDAGTPLTNSTGIHGTTVGELVIGYMIIFARRHHVYRDKQSDNQWYEPAYDRPFTVEGESACVVGLGTIGRGVATRASALGMDVVGVRRSNESVPGVSTVYSPDNLQKAIEDTRFVILAVPDTPETEDLISTTEFQCMRSDAYLINVARGSVVDENALITALEDNIIAGAGLDVFRTEPLPESSPLWDFEEVIISPHQGSTTNQYHRDLAELVKEMFHQYQSGEPLRNRVV</sequence>
<dbReference type="PANTHER" id="PTHR43333:SF1">
    <property type="entry name" value="D-ISOMER SPECIFIC 2-HYDROXYACID DEHYDROGENASE NAD-BINDING DOMAIN-CONTAINING PROTEIN"/>
    <property type="match status" value="1"/>
</dbReference>
<dbReference type="InterPro" id="IPR036291">
    <property type="entry name" value="NAD(P)-bd_dom_sf"/>
</dbReference>
<dbReference type="GO" id="GO:0016491">
    <property type="term" value="F:oxidoreductase activity"/>
    <property type="evidence" value="ECO:0007669"/>
    <property type="project" value="UniProtKB-KW"/>
</dbReference>
<proteinExistence type="predicted"/>
<dbReference type="PANTHER" id="PTHR43333">
    <property type="entry name" value="2-HACID_DH_C DOMAIN-CONTAINING PROTEIN"/>
    <property type="match status" value="1"/>
</dbReference>
<dbReference type="NCBIfam" id="NF041369">
    <property type="entry name" value="Dhydh_Halo"/>
    <property type="match status" value="1"/>
</dbReference>
<dbReference type="EMBL" id="NEDJ01000094">
    <property type="protein sequence ID" value="OSO92009.1"/>
    <property type="molecule type" value="Genomic_DNA"/>
</dbReference>
<evidence type="ECO:0000313" key="4">
    <source>
        <dbReference type="EMBL" id="OSO92009.1"/>
    </source>
</evidence>
<evidence type="ECO:0000259" key="3">
    <source>
        <dbReference type="Pfam" id="PF02826"/>
    </source>
</evidence>
<evidence type="ECO:0000313" key="5">
    <source>
        <dbReference type="Proteomes" id="UP000193587"/>
    </source>
</evidence>
<keyword evidence="1" id="KW-0560">Oxidoreductase</keyword>